<comment type="domain">
    <text evidence="12">The P-site tRNA interaction motif (PtIM domain) probably interacts with the P-site tRNA(fMet) as well as the 23S rRNA.</text>
</comment>
<evidence type="ECO:0000256" key="1">
    <source>
        <dbReference type="ARBA" id="ARBA00005868"/>
    </source>
</evidence>
<comment type="subcellular location">
    <subcellularLocation>
        <location evidence="12">Cytoplasm</location>
    </subcellularLocation>
    <text evidence="12">Associates with ribosomes and polysomes.</text>
</comment>
<comment type="caution">
    <text evidence="13">The sequence shown here is derived from an EMBL/GenBank/DDBJ whole genome shotgun (WGS) entry which is preliminary data.</text>
</comment>
<dbReference type="Pfam" id="PF00005">
    <property type="entry name" value="ABC_tran"/>
    <property type="match status" value="2"/>
</dbReference>
<dbReference type="PROSITE" id="PS00211">
    <property type="entry name" value="ABC_TRANSPORTER_1"/>
    <property type="match status" value="2"/>
</dbReference>
<dbReference type="GO" id="GO:0043022">
    <property type="term" value="F:ribosome binding"/>
    <property type="evidence" value="ECO:0007669"/>
    <property type="project" value="UniProtKB-UniRule"/>
</dbReference>
<feature type="region of interest" description="Arm" evidence="12">
    <location>
        <begin position="94"/>
        <end position="138"/>
    </location>
</feature>
<keyword evidence="8 12" id="KW-0067">ATP-binding</keyword>
<dbReference type="PANTHER" id="PTHR43858:SF1">
    <property type="entry name" value="ABC TRANSPORTER-RELATED PROTEIN"/>
    <property type="match status" value="1"/>
</dbReference>
<keyword evidence="3 12" id="KW-0820">tRNA-binding</keyword>
<keyword evidence="4 12" id="KW-0699">rRNA-binding</keyword>
<dbReference type="Pfam" id="PF12848">
    <property type="entry name" value="ABC_tran_Xtn"/>
    <property type="match status" value="1"/>
</dbReference>
<dbReference type="SUPFAM" id="SSF52540">
    <property type="entry name" value="P-loop containing nucleoside triphosphate hydrolases"/>
    <property type="match status" value="2"/>
</dbReference>
<dbReference type="GO" id="GO:0006412">
    <property type="term" value="P:translation"/>
    <property type="evidence" value="ECO:0007669"/>
    <property type="project" value="UniProtKB-KW"/>
</dbReference>
<dbReference type="CDD" id="cd03221">
    <property type="entry name" value="ABCF_EF-3"/>
    <property type="match status" value="2"/>
</dbReference>
<evidence type="ECO:0000256" key="4">
    <source>
        <dbReference type="ARBA" id="ARBA00022730"/>
    </source>
</evidence>
<dbReference type="RefSeq" id="WP_094355852.1">
    <property type="nucleotide sequence ID" value="NZ_NMVK01000004.1"/>
</dbReference>
<proteinExistence type="inferred from homology"/>
<evidence type="ECO:0000256" key="11">
    <source>
        <dbReference type="ARBA" id="ARBA00022917"/>
    </source>
</evidence>
<keyword evidence="9 12" id="KW-0810">Translation regulation</keyword>
<dbReference type="InterPro" id="IPR003439">
    <property type="entry name" value="ABC_transporter-like_ATP-bd"/>
</dbReference>
<keyword evidence="14" id="KW-1185">Reference proteome</keyword>
<dbReference type="OrthoDB" id="5592724at2"/>
<dbReference type="InterPro" id="IPR022374">
    <property type="entry name" value="EttA"/>
</dbReference>
<dbReference type="GO" id="GO:0016887">
    <property type="term" value="F:ATP hydrolysis activity"/>
    <property type="evidence" value="ECO:0007669"/>
    <property type="project" value="UniProtKB-UniRule"/>
</dbReference>
<dbReference type="InterPro" id="IPR027417">
    <property type="entry name" value="P-loop_NTPase"/>
</dbReference>
<dbReference type="InterPro" id="IPR032781">
    <property type="entry name" value="ABC_tran_Xtn"/>
</dbReference>
<comment type="caution">
    <text evidence="12">Lacks conserved residue(s) required for the propagation of feature annotation.</text>
</comment>
<dbReference type="EMBL" id="NMVO01000018">
    <property type="protein sequence ID" value="OYO08706.1"/>
    <property type="molecule type" value="Genomic_DNA"/>
</dbReference>
<keyword evidence="5 12" id="KW-0677">Repeat</keyword>
<comment type="function">
    <text evidence="12">A translation factor that gates the progression of the 70S ribosomal initiation complex (IC, containing tRNA(fMet) in the P-site) into the translation elongation cycle by using a mechanism sensitive to the ATP/ADP ratio. Binds to the 70S ribosome E-site where it modulates the state of the translating ribosome during subunit translocation. ATP hydrolysis probably frees it from the ribosome, which can enter the elongation phase.</text>
</comment>
<organism evidence="13 14">
    <name type="scientific">Enemella evansiae</name>
    <dbReference type="NCBI Taxonomy" id="2016499"/>
    <lineage>
        <taxon>Bacteria</taxon>
        <taxon>Bacillati</taxon>
        <taxon>Actinomycetota</taxon>
        <taxon>Actinomycetes</taxon>
        <taxon>Propionibacteriales</taxon>
        <taxon>Propionibacteriaceae</taxon>
        <taxon>Enemella</taxon>
    </lineage>
</organism>
<evidence type="ECO:0000256" key="9">
    <source>
        <dbReference type="ARBA" id="ARBA00022845"/>
    </source>
</evidence>
<evidence type="ECO:0000256" key="5">
    <source>
        <dbReference type="ARBA" id="ARBA00022737"/>
    </source>
</evidence>
<accession>A0A4R6LNX4</accession>
<evidence type="ECO:0000256" key="3">
    <source>
        <dbReference type="ARBA" id="ARBA00022555"/>
    </source>
</evidence>
<feature type="binding site" evidence="12">
    <location>
        <begin position="356"/>
        <end position="363"/>
    </location>
    <ligand>
        <name>ATP</name>
        <dbReference type="ChEBI" id="CHEBI:30616"/>
        <label>2</label>
    </ligand>
</feature>
<comment type="subunit">
    <text evidence="12">Monomer. Probably contacts ribosomal proteins L1, L5, L33 and S7, the 16S and 23S rRNA and the P-site containing tRNA(fMet).</text>
</comment>
<protein>
    <recommendedName>
        <fullName evidence="12">Energy-dependent translational throttle protein EttA</fullName>
        <ecNumber evidence="12">3.6.1.-</ecNumber>
    </recommendedName>
    <alternativeName>
        <fullName evidence="12">Translational regulatory factor EttA</fullName>
    </alternativeName>
</protein>
<dbReference type="FunFam" id="3.40.50.300:FF:000011">
    <property type="entry name" value="Putative ABC transporter ATP-binding component"/>
    <property type="match status" value="1"/>
</dbReference>
<dbReference type="SMART" id="SM00382">
    <property type="entry name" value="AAA"/>
    <property type="match status" value="2"/>
</dbReference>
<dbReference type="PROSITE" id="PS50893">
    <property type="entry name" value="ABC_TRANSPORTER_2"/>
    <property type="match status" value="2"/>
</dbReference>
<comment type="similarity">
    <text evidence="1 12">Belongs to the ABC transporter superfamily. ABCF family. Translational throttle EttA subfamily.</text>
</comment>
<evidence type="ECO:0000256" key="10">
    <source>
        <dbReference type="ARBA" id="ARBA00022884"/>
    </source>
</evidence>
<keyword evidence="6 12" id="KW-0547">Nucleotide-binding</keyword>
<dbReference type="NCBIfam" id="TIGR03719">
    <property type="entry name" value="ABC_ABC_ChvD"/>
    <property type="match status" value="1"/>
</dbReference>
<keyword evidence="10 12" id="KW-0694">RNA-binding</keyword>
<dbReference type="EC" id="3.6.1.-" evidence="12"/>
<evidence type="ECO:0000256" key="8">
    <source>
        <dbReference type="ARBA" id="ARBA00022840"/>
    </source>
</evidence>
<dbReference type="FunFam" id="3.40.50.300:FF:000183">
    <property type="entry name" value="ABC transporter ATP-binding protein yjjK"/>
    <property type="match status" value="1"/>
</dbReference>
<dbReference type="GO" id="GO:0045900">
    <property type="term" value="P:negative regulation of translational elongation"/>
    <property type="evidence" value="ECO:0007669"/>
    <property type="project" value="UniProtKB-UniRule"/>
</dbReference>
<dbReference type="GO" id="GO:0000049">
    <property type="term" value="F:tRNA binding"/>
    <property type="evidence" value="ECO:0007669"/>
    <property type="project" value="UniProtKB-UniRule"/>
</dbReference>
<evidence type="ECO:0000256" key="2">
    <source>
        <dbReference type="ARBA" id="ARBA00022490"/>
    </source>
</evidence>
<dbReference type="NCBIfam" id="NF008775">
    <property type="entry name" value="PRK11819.1"/>
    <property type="match status" value="1"/>
</dbReference>
<evidence type="ECO:0000313" key="14">
    <source>
        <dbReference type="Proteomes" id="UP000215896"/>
    </source>
</evidence>
<evidence type="ECO:0000256" key="12">
    <source>
        <dbReference type="HAMAP-Rule" id="MF_00847"/>
    </source>
</evidence>
<comment type="domain">
    <text evidence="12">The arm domain is inserted in the first ABC transporter domain. Probably contacts ribosomal protein L1.</text>
</comment>
<dbReference type="InterPro" id="IPR017871">
    <property type="entry name" value="ABC_transporter-like_CS"/>
</dbReference>
<evidence type="ECO:0000256" key="6">
    <source>
        <dbReference type="ARBA" id="ARBA00022741"/>
    </source>
</evidence>
<dbReference type="InterPro" id="IPR003593">
    <property type="entry name" value="AAA+_ATPase"/>
</dbReference>
<dbReference type="AlphaFoldDB" id="A0A255G2W1"/>
<reference evidence="13 14" key="1">
    <citation type="submission" date="2017-07" db="EMBL/GenBank/DDBJ databases">
        <title>Draft whole genome sequences of clinical Proprionibacteriaceae strains.</title>
        <authorList>
            <person name="Bernier A.-M."/>
            <person name="Bernard K."/>
            <person name="Domingo M.-C."/>
        </authorList>
    </citation>
    <scope>NUCLEOTIDE SEQUENCE [LARGE SCALE GENOMIC DNA]</scope>
    <source>
        <strain evidence="13 14">NML 030167</strain>
    </source>
</reference>
<dbReference type="PANTHER" id="PTHR43858">
    <property type="entry name" value="ENERGY-DEPENDENT TRANSLATIONAL THROTTLE PROTEIN ETTA"/>
    <property type="match status" value="1"/>
</dbReference>
<evidence type="ECO:0000313" key="13">
    <source>
        <dbReference type="EMBL" id="OYO08706.1"/>
    </source>
</evidence>
<evidence type="ECO:0000256" key="7">
    <source>
        <dbReference type="ARBA" id="ARBA00022801"/>
    </source>
</evidence>
<dbReference type="GO" id="GO:0005524">
    <property type="term" value="F:ATP binding"/>
    <property type="evidence" value="ECO:0007669"/>
    <property type="project" value="UniProtKB-UniRule"/>
</dbReference>
<keyword evidence="11 12" id="KW-0648">Protein biosynthesis</keyword>
<dbReference type="HAMAP" id="MF_00847">
    <property type="entry name" value="EttA"/>
    <property type="match status" value="1"/>
</dbReference>
<accession>A0A255G2W1</accession>
<feature type="binding site" evidence="12">
    <location>
        <begin position="38"/>
        <end position="45"/>
    </location>
    <ligand>
        <name>ATP</name>
        <dbReference type="ChEBI" id="CHEBI:30616"/>
        <label>1</label>
    </ligand>
</feature>
<comment type="catalytic activity">
    <reaction evidence="12">
        <text>ATP + H2O = ADP + phosphate + H(+)</text>
        <dbReference type="Rhea" id="RHEA:13065"/>
        <dbReference type="ChEBI" id="CHEBI:15377"/>
        <dbReference type="ChEBI" id="CHEBI:15378"/>
        <dbReference type="ChEBI" id="CHEBI:30616"/>
        <dbReference type="ChEBI" id="CHEBI:43474"/>
        <dbReference type="ChEBI" id="CHEBI:456216"/>
    </reaction>
</comment>
<dbReference type="GO" id="GO:0019843">
    <property type="term" value="F:rRNA binding"/>
    <property type="evidence" value="ECO:0007669"/>
    <property type="project" value="UniProtKB-UniRule"/>
</dbReference>
<dbReference type="GO" id="GO:0005737">
    <property type="term" value="C:cytoplasm"/>
    <property type="evidence" value="ECO:0007669"/>
    <property type="project" value="UniProtKB-SubCell"/>
</dbReference>
<keyword evidence="7 12" id="KW-0378">Hydrolase</keyword>
<keyword evidence="2 12" id="KW-0963">Cytoplasm</keyword>
<dbReference type="Proteomes" id="UP000215896">
    <property type="component" value="Unassembled WGS sequence"/>
</dbReference>
<dbReference type="Gene3D" id="3.40.50.300">
    <property type="entry name" value="P-loop containing nucleotide triphosphate hydrolases"/>
    <property type="match status" value="2"/>
</dbReference>
<gene>
    <name evidence="12" type="primary">ettA</name>
    <name evidence="13" type="ORF">CGZ94_19545</name>
</gene>
<sequence>MPEFVYTMHNVRKTAGDKVILDNVTLSFYEGAKIGVVGPNGAGKSTLLKVMAGLEQPGNGDAMLGKGKTVGILLQEPPLTEGKTVLENVQEAAGEIKKKLDRFNEIGELMADPDADFDALMAEMGDLQTDLDAANAWDLDSQLEQAMDALRCPPGDELVDHLSGGERRRVALCKLLLQQPDLLLLDEPTNHLDAESVNWLEGHLKNYPGAVLAVTHDRYFLDNVAEWICEIDRGRLHPYEGNYSTYLDTKRKRLQIEGQKDAKRAKILEKELDWVRSSPKARQAKNKARLARYEEMAAEAERNRKIDPSEINIPPGPRLGTDVLEVKNLTKGFGDRVLIDDLSFTLPRSGIVGIIGPNGVGKSTLFKMIVDEQEPDSGTLDLGKTVSISYVDQGRGGLDPKKNVWEVVSDGLDFIKVANFEMASRAYVASFGFKGPDQQKPTGVLSGGERNRLNLALTLKMGGNLLLLDEPTNDLDVETLQSLEDALLEFPGCAVVISHDRWFLDRVATHILAWEGDDENQAKWYWFEGNFADYEKNKIDRLGAEAARPHATTHRRLTRG</sequence>
<name>A0A255G2W1_9ACTN</name>